<dbReference type="Proteomes" id="UP000784294">
    <property type="component" value="Unassembled WGS sequence"/>
</dbReference>
<keyword evidence="4" id="KW-1185">Reference proteome</keyword>
<evidence type="ECO:0000256" key="1">
    <source>
        <dbReference type="SAM" id="MobiDB-lite"/>
    </source>
</evidence>
<gene>
    <name evidence="3" type="ORF">PXEA_LOCUS29954</name>
</gene>
<reference evidence="3" key="1">
    <citation type="submission" date="2018-11" db="EMBL/GenBank/DDBJ databases">
        <authorList>
            <consortium name="Pathogen Informatics"/>
        </authorList>
    </citation>
    <scope>NUCLEOTIDE SEQUENCE</scope>
</reference>
<comment type="caution">
    <text evidence="3">The sequence shown here is derived from an EMBL/GenBank/DDBJ whole genome shotgun (WGS) entry which is preliminary data.</text>
</comment>
<evidence type="ECO:0000313" key="3">
    <source>
        <dbReference type="EMBL" id="VEL36514.1"/>
    </source>
</evidence>
<sequence length="173" mass="19903">MVSRLFYRYAEYSILLSRAMDFSDISRDPRYFSKRKKTLPTRSVGDLFKDVEPENVPRDKRGRPWSTNPTEYAKKQIALMSKRKATDSGSSTQSDDHEYSSESSSDEQNEFELTGADLEDLQDAPTTDEATRRLAILHFDWDNSRVEDIYSVLESFLPPGGVIDKVTIHTVMY</sequence>
<accession>A0A3S5AGI3</accession>
<feature type="region of interest" description="Disordered" evidence="1">
    <location>
        <begin position="44"/>
        <end position="110"/>
    </location>
</feature>
<dbReference type="InterPro" id="IPR039754">
    <property type="entry name" value="Esf1"/>
</dbReference>
<dbReference type="EMBL" id="CAAALY010252428">
    <property type="protein sequence ID" value="VEL36514.1"/>
    <property type="molecule type" value="Genomic_DNA"/>
</dbReference>
<dbReference type="AlphaFoldDB" id="A0A3S5AGI3"/>
<dbReference type="PANTHER" id="PTHR12202:SF0">
    <property type="entry name" value="ESF1 HOMOLOG"/>
    <property type="match status" value="1"/>
</dbReference>
<evidence type="ECO:0000259" key="2">
    <source>
        <dbReference type="Pfam" id="PF25121"/>
    </source>
</evidence>
<evidence type="ECO:0000313" key="4">
    <source>
        <dbReference type="Proteomes" id="UP000784294"/>
    </source>
</evidence>
<organism evidence="3 4">
    <name type="scientific">Protopolystoma xenopodis</name>
    <dbReference type="NCBI Taxonomy" id="117903"/>
    <lineage>
        <taxon>Eukaryota</taxon>
        <taxon>Metazoa</taxon>
        <taxon>Spiralia</taxon>
        <taxon>Lophotrochozoa</taxon>
        <taxon>Platyhelminthes</taxon>
        <taxon>Monogenea</taxon>
        <taxon>Polyopisthocotylea</taxon>
        <taxon>Polystomatidea</taxon>
        <taxon>Polystomatidae</taxon>
        <taxon>Protopolystoma</taxon>
    </lineage>
</organism>
<name>A0A3S5AGI3_9PLAT</name>
<feature type="domain" description="ESF1 RRM" evidence="2">
    <location>
        <begin position="131"/>
        <end position="170"/>
    </location>
</feature>
<dbReference type="InterPro" id="IPR056750">
    <property type="entry name" value="RRM_ESF1"/>
</dbReference>
<dbReference type="GO" id="GO:0006364">
    <property type="term" value="P:rRNA processing"/>
    <property type="evidence" value="ECO:0007669"/>
    <property type="project" value="InterPro"/>
</dbReference>
<dbReference type="Pfam" id="PF25121">
    <property type="entry name" value="RRM_ESF1"/>
    <property type="match status" value="1"/>
</dbReference>
<proteinExistence type="predicted"/>
<dbReference type="PANTHER" id="PTHR12202">
    <property type="entry name" value="ESF1 HOMOLOG"/>
    <property type="match status" value="1"/>
</dbReference>
<dbReference type="GO" id="GO:0003723">
    <property type="term" value="F:RNA binding"/>
    <property type="evidence" value="ECO:0007669"/>
    <property type="project" value="TreeGrafter"/>
</dbReference>
<feature type="compositionally biased region" description="Basic and acidic residues" evidence="1">
    <location>
        <begin position="47"/>
        <end position="59"/>
    </location>
</feature>
<dbReference type="OrthoDB" id="431825at2759"/>
<protein>
    <recommendedName>
        <fullName evidence="2">ESF1 RRM domain-containing protein</fullName>
    </recommendedName>
</protein>